<keyword evidence="1" id="KW-1133">Transmembrane helix</keyword>
<sequence length="404" mass="43256">MKTTTGGDTGHMAEDRLIFYKDLREARRRQISRRRQRIIALAAAFIVALLLFVNWDNFVPPEATEAIQNFFTNSSANHFPISLSSGDFKGAAAMGGNLGVLTDTSFFLYSSAGTQLVWRQHGMNDPQISAAGGRALLYDRGGKQYRVERRFDEPVSANAASPIVSGEMGASGNFALATESNAYLGELIVYDAQGKTIFHWYDTAGRILAAALSPDGSSVAAIEIGAQNGSISSTVVVFRLDSTKPIAKKQVDGTLLFSIQYNSNGRITAVGDNQALYFDGSGKQTGAYPYGTKQLACYSNQDGSTVLVFDHYENQTAASLLVPLVAGDKLLSAKSVSINGRIDSVYAGSSGITCLSPGMIWRGDQSGNPLATISANGDKLAAVMQSNVCFVFGSQSILRYPLKK</sequence>
<dbReference type="eggNOG" id="ENOG5032TEG">
    <property type="taxonomic scope" value="Bacteria"/>
</dbReference>
<dbReference type="InterPro" id="IPR015943">
    <property type="entry name" value="WD40/YVTN_repeat-like_dom_sf"/>
</dbReference>
<protein>
    <recommendedName>
        <fullName evidence="4">WD40 repeat domain-containing protein</fullName>
    </recommendedName>
</protein>
<dbReference type="InterPro" id="IPR043765">
    <property type="entry name" value="DUF5711"/>
</dbReference>
<gene>
    <name evidence="2" type="ordered locus">Ethha_1019</name>
</gene>
<evidence type="ECO:0000313" key="3">
    <source>
        <dbReference type="Proteomes" id="UP000001551"/>
    </source>
</evidence>
<name>E6U472_ETHHY</name>
<dbReference type="STRING" id="663278.Ethha_1019"/>
<evidence type="ECO:0000313" key="2">
    <source>
        <dbReference type="EMBL" id="ADU26572.1"/>
    </source>
</evidence>
<dbReference type="Gene3D" id="2.130.10.10">
    <property type="entry name" value="YVTN repeat-like/Quinoprotein amine dehydrogenase"/>
    <property type="match status" value="1"/>
</dbReference>
<keyword evidence="1" id="KW-0472">Membrane</keyword>
<keyword evidence="3" id="KW-1185">Reference proteome</keyword>
<dbReference type="EMBL" id="CP002400">
    <property type="protein sequence ID" value="ADU26572.1"/>
    <property type="molecule type" value="Genomic_DNA"/>
</dbReference>
<dbReference type="SUPFAM" id="SSF69322">
    <property type="entry name" value="Tricorn protease domain 2"/>
    <property type="match status" value="1"/>
</dbReference>
<evidence type="ECO:0008006" key="4">
    <source>
        <dbReference type="Google" id="ProtNLM"/>
    </source>
</evidence>
<proteinExistence type="predicted"/>
<dbReference type="AlphaFoldDB" id="E6U472"/>
<keyword evidence="1" id="KW-0812">Transmembrane</keyword>
<organism evidence="2 3">
    <name type="scientific">Ethanoligenens harbinense (strain DSM 18485 / JCM 12961 / CGMCC 1.5033 / YUAN-3)</name>
    <dbReference type="NCBI Taxonomy" id="663278"/>
    <lineage>
        <taxon>Bacteria</taxon>
        <taxon>Bacillati</taxon>
        <taxon>Bacillota</taxon>
        <taxon>Clostridia</taxon>
        <taxon>Eubacteriales</taxon>
        <taxon>Oscillospiraceae</taxon>
        <taxon>Ethanoligenens</taxon>
    </lineage>
</organism>
<dbReference type="RefSeq" id="WP_013484933.1">
    <property type="nucleotide sequence ID" value="NC_014828.1"/>
</dbReference>
<reference evidence="2 3" key="1">
    <citation type="submission" date="2010-12" db="EMBL/GenBank/DDBJ databases">
        <title>Complete sequence of Ethanoligenens harbinense YUAN-3.</title>
        <authorList>
            <person name="Lucas S."/>
            <person name="Copeland A."/>
            <person name="Lapidus A."/>
            <person name="Cheng J.-F."/>
            <person name="Bruce D."/>
            <person name="Goodwin L."/>
            <person name="Pitluck S."/>
            <person name="Chertkov O."/>
            <person name="Misra M."/>
            <person name="Detter J.C."/>
            <person name="Han C."/>
            <person name="Tapia R."/>
            <person name="Land M."/>
            <person name="Hauser L."/>
            <person name="Jeffries C."/>
            <person name="Kyrpides N."/>
            <person name="Ivanova N."/>
            <person name="Mikhailova N."/>
            <person name="Wang A."/>
            <person name="Mouttaki H."/>
            <person name="He Z."/>
            <person name="Zhou J."/>
            <person name="Hemme C.L."/>
            <person name="Woyke T."/>
        </authorList>
    </citation>
    <scope>NUCLEOTIDE SEQUENCE [LARGE SCALE GENOMIC DNA]</scope>
    <source>
        <strain evidence="3">DSM 18485 / JCM 12961 / CGMCC 1.5033 / YUAN-3</strain>
    </source>
</reference>
<evidence type="ECO:0000256" key="1">
    <source>
        <dbReference type="SAM" id="Phobius"/>
    </source>
</evidence>
<dbReference type="HOGENOM" id="CLU_681032_0_0_9"/>
<dbReference type="Proteomes" id="UP000001551">
    <property type="component" value="Chromosome"/>
</dbReference>
<dbReference type="Pfam" id="PF18975">
    <property type="entry name" value="DUF5711"/>
    <property type="match status" value="1"/>
</dbReference>
<accession>E6U472</accession>
<dbReference type="KEGG" id="eha:Ethha_1019"/>
<feature type="transmembrane region" description="Helical" evidence="1">
    <location>
        <begin position="38"/>
        <end position="55"/>
    </location>
</feature>